<keyword evidence="2" id="KW-0472">Membrane</keyword>
<feature type="region of interest" description="Disordered" evidence="1">
    <location>
        <begin position="780"/>
        <end position="802"/>
    </location>
</feature>
<dbReference type="Gene3D" id="3.40.50.410">
    <property type="entry name" value="von Willebrand factor, type A domain"/>
    <property type="match status" value="2"/>
</dbReference>
<dbReference type="InterPro" id="IPR002035">
    <property type="entry name" value="VWF_A"/>
</dbReference>
<evidence type="ECO:0000313" key="4">
    <source>
        <dbReference type="EMBL" id="WXB10317.1"/>
    </source>
</evidence>
<keyword evidence="2" id="KW-1133">Transmembrane helix</keyword>
<gene>
    <name evidence="4" type="ORF">LVJ94_24190</name>
</gene>
<dbReference type="SUPFAM" id="SSF52317">
    <property type="entry name" value="Class I glutamine amidotransferase-like"/>
    <property type="match status" value="1"/>
</dbReference>
<dbReference type="InterPro" id="IPR029062">
    <property type="entry name" value="Class_I_gatase-like"/>
</dbReference>
<feature type="transmembrane region" description="Helical" evidence="2">
    <location>
        <begin position="1493"/>
        <end position="1514"/>
    </location>
</feature>
<dbReference type="RefSeq" id="WP_394839993.1">
    <property type="nucleotide sequence ID" value="NZ_CP089929.1"/>
</dbReference>
<feature type="region of interest" description="Disordered" evidence="1">
    <location>
        <begin position="1563"/>
        <end position="1621"/>
    </location>
</feature>
<evidence type="ECO:0000313" key="5">
    <source>
        <dbReference type="Proteomes" id="UP001374803"/>
    </source>
</evidence>
<keyword evidence="2" id="KW-0812">Transmembrane</keyword>
<keyword evidence="5" id="KW-1185">Reference proteome</keyword>
<dbReference type="Pfam" id="PF00092">
    <property type="entry name" value="VWA"/>
    <property type="match status" value="1"/>
</dbReference>
<evidence type="ECO:0000256" key="1">
    <source>
        <dbReference type="SAM" id="MobiDB-lite"/>
    </source>
</evidence>
<feature type="transmembrane region" description="Helical" evidence="2">
    <location>
        <begin position="636"/>
        <end position="657"/>
    </location>
</feature>
<dbReference type="PANTHER" id="PTHR37947:SF2">
    <property type="entry name" value="VON WILLEBRAND FACTOR TYPE A"/>
    <property type="match status" value="1"/>
</dbReference>
<dbReference type="InterPro" id="IPR036465">
    <property type="entry name" value="vWFA_dom_sf"/>
</dbReference>
<dbReference type="CDD" id="cd00198">
    <property type="entry name" value="vWFA"/>
    <property type="match status" value="1"/>
</dbReference>
<evidence type="ECO:0000259" key="3">
    <source>
        <dbReference type="PROSITE" id="PS50234"/>
    </source>
</evidence>
<feature type="compositionally biased region" description="Basic and acidic residues" evidence="1">
    <location>
        <begin position="1603"/>
        <end position="1621"/>
    </location>
</feature>
<dbReference type="Pfam" id="PF13768">
    <property type="entry name" value="VWA_3"/>
    <property type="match status" value="1"/>
</dbReference>
<accession>A0ABZ2LN51</accession>
<sequence length="1621" mass="171093">MALGGLEFLNPKGLWLLTALVPLIVLYILKVRRQRTRVGSTWLWAAAQRDLMAKHPFRKLVAELPLILQILALVALSIALARPAARGGKIAGDHVAIVIDTSASMGAGTRMDLARRAAHGVVAALEPGADAIVIEAAREAKLVSPPERDRRRLDAAVDALPVRELEGDLAPAIALAADRLRSMGGRRRIVLVTDGALAHDAPLAAADVPVQVITVGEPAPNAAIVRVDVRAGVDTATQHEQAQVFVMVRNYADRARDAFVTLRIDDRAEPVASRRVLLPAKDKTPVVLTFEPNVADRGKGLVVQLASEGDALALDDAAYGRVPSGYKMPVTLASRAPYSWVARALDADPSIDLQRITVDQLATVNVDPEALVIVEGACPENPPGRDLVVLAPPEGRCRETDVLAPVMQPQLTSWESGDARFRFLTLDGMHVARATPLRAIGSAASLVRAGTTTLIADASIPGKAVTLVGFDVGDSDWPLQASFVLFVRNLVEQARLHRAQGAAGPLRTGDPLRVAVPSGVGSVRVEGPGMADHEVAVSGGFVVVPAVDRAGIYHVRWSAPRVGATAIAANLTSEAESNIVARPVTVEAPGGAAAAVQTAPAHREWNTWLLALAAAILAFDLWWLTRRARTETVAKVGKSAIAIAILAALPLPYVWLAHAGVIRETYVRFGVPFALWFLLAGGAFVAWRLAKLPGRMGGGRRQFVTWLVAASILGALLAVAEPELGRPLDRTTLIVALDRSRSIDLVSAAEKRMTSELELAERGMHDDDRIGVVVFAADAQTEDPPRPKSDAPPPQRANVGRDGTDLAGAIRRSLAELPADTAGRIVLMSDGVQTRGDALSAAALAVAANVPIDVVPLDQRAIPDVRVVSVRAPVRADEGEPLDLRVVTSSAAPTDVEVRIKRDGELLHTGRAHIGAGEDVLRLRETAAAPGLHRYDVEVSALDPKADGAPEDNAGSAFVRVRGPSLALVLEGDRGKGEPLAQALEATGFQVAQRTTSGVPADVGELAGFDLVILSDVRASDLAPSQIDALASYTKDLGGGLLLMGGDRSMGPGGYARTPIEDVSPVSFDLKEEKRRASLAEVIVIDYSGSMGMTVGGKTKLALANEAAARSASLLGPGDRLGVEHVDDHVAWTIPVGPVSDVDAIAKKIQSVDVGGGGIYTDIALREGYDALAKESVNLKHLLLFADGDDAERLGGCRAMVKSAMDRGMTTSVISLGRGNDTAELEVLSKIGGGRFYLIDDASKLPAVFSQETILASKGAIKETPFHAGVGSPMPATRGIDFGSAPALGGYVIAVKKPRATVGLVAEEGDPLLATWSVGIGRASAFTSDFKDRWGRDWLRFPGATKMFGQLARDTARKADDPRVRLESDTSGGELHVRADVVGDDGRAQTFRRLTVHVAGPDGFARDVALEAVGAGRYAASVPLSRPGTYVATAKDELSGEAVGTTGAAMMAGEELRPTGTDRALLARIAMMSGGKVRDTLAGIYDERGPRRFAYSPLVAPLALLAAVAMVLGVGARRLGVPDFAATAWARMRSAKEHRRERRTEAAQRARELERLNAALLATKRKAPPPGAKPLTSPPPPPSGPQVPRPPGSPSPNPPANPAERELTAAEKLALRRRERR</sequence>
<feature type="transmembrane region" description="Helical" evidence="2">
    <location>
        <begin position="669"/>
        <end position="690"/>
    </location>
</feature>
<dbReference type="Pfam" id="PF13519">
    <property type="entry name" value="VWA_2"/>
    <property type="match status" value="1"/>
</dbReference>
<feature type="transmembrane region" description="Helical" evidence="2">
    <location>
        <begin position="702"/>
        <end position="720"/>
    </location>
</feature>
<dbReference type="SUPFAM" id="SSF53300">
    <property type="entry name" value="vWA-like"/>
    <property type="match status" value="3"/>
</dbReference>
<organism evidence="4 5">
    <name type="scientific">Pendulispora rubella</name>
    <dbReference type="NCBI Taxonomy" id="2741070"/>
    <lineage>
        <taxon>Bacteria</taxon>
        <taxon>Pseudomonadati</taxon>
        <taxon>Myxococcota</taxon>
        <taxon>Myxococcia</taxon>
        <taxon>Myxococcales</taxon>
        <taxon>Sorangiineae</taxon>
        <taxon>Pendulisporaceae</taxon>
        <taxon>Pendulispora</taxon>
    </lineage>
</organism>
<feature type="transmembrane region" description="Helical" evidence="2">
    <location>
        <begin position="12"/>
        <end position="29"/>
    </location>
</feature>
<protein>
    <submittedName>
        <fullName evidence="4">VWA domain-containing protein</fullName>
    </submittedName>
</protein>
<feature type="domain" description="VWFA" evidence="3">
    <location>
        <begin position="1080"/>
        <end position="1253"/>
    </location>
</feature>
<feature type="transmembrane region" description="Helical" evidence="2">
    <location>
        <begin position="60"/>
        <end position="81"/>
    </location>
</feature>
<reference evidence="4" key="1">
    <citation type="submission" date="2021-12" db="EMBL/GenBank/DDBJ databases">
        <title>Discovery of the Pendulisporaceae a myxobacterial family with distinct sporulation behavior and unique specialized metabolism.</title>
        <authorList>
            <person name="Garcia R."/>
            <person name="Popoff A."/>
            <person name="Bader C.D."/>
            <person name="Loehr J."/>
            <person name="Walesch S."/>
            <person name="Walt C."/>
            <person name="Boldt J."/>
            <person name="Bunk B."/>
            <person name="Haeckl F.J.F.P.J."/>
            <person name="Gunesch A.P."/>
            <person name="Birkelbach J."/>
            <person name="Nuebel U."/>
            <person name="Pietschmann T."/>
            <person name="Bach T."/>
            <person name="Mueller R."/>
        </authorList>
    </citation>
    <scope>NUCLEOTIDE SEQUENCE</scope>
    <source>
        <strain evidence="4">MSr11367</strain>
    </source>
</reference>
<feature type="transmembrane region" description="Helical" evidence="2">
    <location>
        <begin position="605"/>
        <end position="624"/>
    </location>
</feature>
<proteinExistence type="predicted"/>
<dbReference type="EMBL" id="CP089983">
    <property type="protein sequence ID" value="WXB10317.1"/>
    <property type="molecule type" value="Genomic_DNA"/>
</dbReference>
<dbReference type="Gene3D" id="3.40.50.880">
    <property type="match status" value="2"/>
</dbReference>
<dbReference type="SMART" id="SM00327">
    <property type="entry name" value="VWA"/>
    <property type="match status" value="3"/>
</dbReference>
<dbReference type="Proteomes" id="UP001374803">
    <property type="component" value="Chromosome"/>
</dbReference>
<dbReference type="PROSITE" id="PS50234">
    <property type="entry name" value="VWFA"/>
    <property type="match status" value="1"/>
</dbReference>
<name>A0ABZ2LN51_9BACT</name>
<dbReference type="PANTHER" id="PTHR37947">
    <property type="entry name" value="BLL2462 PROTEIN"/>
    <property type="match status" value="1"/>
</dbReference>
<feature type="compositionally biased region" description="Pro residues" evidence="1">
    <location>
        <begin position="1568"/>
        <end position="1601"/>
    </location>
</feature>
<dbReference type="Pfam" id="PF07584">
    <property type="entry name" value="BatA"/>
    <property type="match status" value="1"/>
</dbReference>
<dbReference type="InterPro" id="IPR024163">
    <property type="entry name" value="Aerotolerance_reg_N"/>
</dbReference>
<evidence type="ECO:0000256" key="2">
    <source>
        <dbReference type="SAM" id="Phobius"/>
    </source>
</evidence>